<dbReference type="EMBL" id="CAJJDM010000022">
    <property type="protein sequence ID" value="CAD8056134.1"/>
    <property type="molecule type" value="Genomic_DNA"/>
</dbReference>
<gene>
    <name evidence="2" type="ORF">PPRIM_AZ9-3.1.T0240159</name>
</gene>
<dbReference type="Proteomes" id="UP000688137">
    <property type="component" value="Unassembled WGS sequence"/>
</dbReference>
<dbReference type="AlphaFoldDB" id="A0A8S1KZC4"/>
<feature type="region of interest" description="Disordered" evidence="1">
    <location>
        <begin position="1"/>
        <end position="55"/>
    </location>
</feature>
<protein>
    <recommendedName>
        <fullName evidence="4">PH domain-containing protein</fullName>
    </recommendedName>
</protein>
<comment type="caution">
    <text evidence="2">The sequence shown here is derived from an EMBL/GenBank/DDBJ whole genome shotgun (WGS) entry which is preliminary data.</text>
</comment>
<reference evidence="2" key="1">
    <citation type="submission" date="2021-01" db="EMBL/GenBank/DDBJ databases">
        <authorList>
            <consortium name="Genoscope - CEA"/>
            <person name="William W."/>
        </authorList>
    </citation>
    <scope>NUCLEOTIDE SEQUENCE</scope>
</reference>
<evidence type="ECO:0000256" key="1">
    <source>
        <dbReference type="SAM" id="MobiDB-lite"/>
    </source>
</evidence>
<sequence>MSDQFDQSQEGIVQNEVPENRDQELFDQVASRQNNEKKQNFQIEEEDEQDQNQPVGAIQEVVKPEEIKKNVSQISSPLQPIMINKAETKRIVHQAALERKTEAFEQTKSFELHRSSQIFQHRQLVDSVWARLQKVVASSDESMKFLVSFMKQRVEQEEQQLKYSQNAQLSKLFKDFDGKIMQCNYPEFSKAVRTIDSAMERQTDQIKIFIVWIQNQTRERLEQEMSNFTNQNRDLINSYNRFKKTLTDLDKEVTKYFNKYDKMYQNMTIKGKKPQKDFLRAELKYKQAASRVVIYQREFGTWLLNSWNEIKLLEVQRLDLVTHTLMEFQNQIMNVYGKIPQNDSIIAALNGVKVQQEVQTLYSHDFVLTKQELEFIQTEQQQELVKYFQSFQVIDKYAELSHPLILKQFSAQRDVGTIGKTWIETGIIITVDHYFLTFDGKPTRFSRPENKYPLDGMKMTTRSPLELEIQFIIPGLVMDSKKKLLIQFKKSDELEEMMYFLDTVGQNKFALN</sequence>
<feature type="compositionally biased region" description="Polar residues" evidence="1">
    <location>
        <begin position="1"/>
        <end position="12"/>
    </location>
</feature>
<evidence type="ECO:0008006" key="4">
    <source>
        <dbReference type="Google" id="ProtNLM"/>
    </source>
</evidence>
<dbReference type="OMA" id="IMINKAE"/>
<evidence type="ECO:0000313" key="2">
    <source>
        <dbReference type="EMBL" id="CAD8056134.1"/>
    </source>
</evidence>
<accession>A0A8S1KZC4</accession>
<organism evidence="2 3">
    <name type="scientific">Paramecium primaurelia</name>
    <dbReference type="NCBI Taxonomy" id="5886"/>
    <lineage>
        <taxon>Eukaryota</taxon>
        <taxon>Sar</taxon>
        <taxon>Alveolata</taxon>
        <taxon>Ciliophora</taxon>
        <taxon>Intramacronucleata</taxon>
        <taxon>Oligohymenophorea</taxon>
        <taxon>Peniculida</taxon>
        <taxon>Parameciidae</taxon>
        <taxon>Paramecium</taxon>
    </lineage>
</organism>
<keyword evidence="3" id="KW-1185">Reference proteome</keyword>
<evidence type="ECO:0000313" key="3">
    <source>
        <dbReference type="Proteomes" id="UP000688137"/>
    </source>
</evidence>
<name>A0A8S1KZC4_PARPR</name>
<proteinExistence type="predicted"/>